<gene>
    <name evidence="2" type="ORF">QF118_01370</name>
</gene>
<feature type="chain" id="PRO_5045466259" evidence="1">
    <location>
        <begin position="27"/>
        <end position="287"/>
    </location>
</feature>
<evidence type="ECO:0000256" key="1">
    <source>
        <dbReference type="SAM" id="SignalP"/>
    </source>
</evidence>
<keyword evidence="3" id="KW-1185">Reference proteome</keyword>
<dbReference type="EMBL" id="CP124616">
    <property type="protein sequence ID" value="WGW04214.1"/>
    <property type="molecule type" value="Genomic_DNA"/>
</dbReference>
<dbReference type="RefSeq" id="WP_282300845.1">
    <property type="nucleotide sequence ID" value="NZ_CP124616.1"/>
</dbReference>
<name>A0ABY8QHU7_9RHOB</name>
<proteinExistence type="predicted"/>
<evidence type="ECO:0000313" key="3">
    <source>
        <dbReference type="Proteomes" id="UP001241605"/>
    </source>
</evidence>
<organism evidence="2 3">
    <name type="scientific">Tropicibacter oceani</name>
    <dbReference type="NCBI Taxonomy" id="3058420"/>
    <lineage>
        <taxon>Bacteria</taxon>
        <taxon>Pseudomonadati</taxon>
        <taxon>Pseudomonadota</taxon>
        <taxon>Alphaproteobacteria</taxon>
        <taxon>Rhodobacterales</taxon>
        <taxon>Roseobacteraceae</taxon>
        <taxon>Tropicibacter</taxon>
    </lineage>
</organism>
<keyword evidence="1" id="KW-0732">Signal</keyword>
<feature type="signal peptide" evidence="1">
    <location>
        <begin position="1"/>
        <end position="26"/>
    </location>
</feature>
<evidence type="ECO:0000313" key="2">
    <source>
        <dbReference type="EMBL" id="WGW04214.1"/>
    </source>
</evidence>
<protein>
    <submittedName>
        <fullName evidence="2">Uncharacterized protein</fullName>
    </submittedName>
</protein>
<reference evidence="2 3" key="1">
    <citation type="submission" date="2023-05" db="EMBL/GenBank/DDBJ databases">
        <title>YMD87, complete Genome.</title>
        <authorList>
            <person name="Zhang J."/>
            <person name="Xu X."/>
        </authorList>
    </citation>
    <scope>NUCLEOTIDE SEQUENCE [LARGE SCALE GENOMIC DNA]</scope>
    <source>
        <strain evidence="2 3">YMD87</strain>
    </source>
</reference>
<dbReference type="Proteomes" id="UP001241605">
    <property type="component" value="Chromosome"/>
</dbReference>
<accession>A0ABY8QHU7</accession>
<sequence length="287" mass="29772">MMGGVMPSRVLSAAVIAGCLAGLAAAQDSSASDAAKPPVAANTLPDLDQQDIAGVEIVDLQVSCNLKTPLKTTLSLTFQKNGADVTEDLATVTADRCKYLYDPEGRAHTFSLNVALDLLPTAERAAVCPNLSSAFLLRIGSASVDLPWQGKTFVLRDGPLLSPEAEGNSGHTVAMVNLLALQRATNAAPTSFASYLYADLPVYSDRDENWTKRGTFSYGLAAAAPVPEGGLFDTFGAGTATGSGQPAKPAPATTTKDIVVDLEVLGFKAACLTDDRSPSGAVLKEKP</sequence>